<feature type="transmembrane region" description="Helical" evidence="1">
    <location>
        <begin position="85"/>
        <end position="102"/>
    </location>
</feature>
<protein>
    <submittedName>
        <fullName evidence="3">Type VII secretion integral membrane protein EccD</fullName>
    </submittedName>
</protein>
<dbReference type="Pfam" id="PF19053">
    <property type="entry name" value="EccD"/>
    <property type="match status" value="1"/>
</dbReference>
<feature type="domain" description="EccD-like transmembrane" evidence="2">
    <location>
        <begin position="1"/>
        <end position="202"/>
    </location>
</feature>
<reference evidence="3 4" key="1">
    <citation type="submission" date="2018-10" db="EMBL/GenBank/DDBJ databases">
        <title>Isolation, diversity and antifungal activity of actinobacteria from wheat.</title>
        <authorList>
            <person name="Han C."/>
        </authorList>
    </citation>
    <scope>NUCLEOTIDE SEQUENCE [LARGE SCALE GENOMIC DNA]</scope>
    <source>
        <strain evidence="3 4">NEAU-YY642</strain>
    </source>
</reference>
<sequence>AASVAAPLAMALTTAWPPLALRLARVPAPQLAAVAEELERLPGQLAHERLTARVAAARRLLGGLLVGGQLAATGAVLVLFAATELWAGVLGGTLTLLTLLRTRMFRETWQVATALVATLVAAAGAAASVLADRASQGLPLLGVLLPVALTTAVVAGCVGLAAGRYRGNPRLARALDAVETLLLVAVVPLVLAVWDVYGALLNLRV</sequence>
<evidence type="ECO:0000256" key="1">
    <source>
        <dbReference type="SAM" id="Phobius"/>
    </source>
</evidence>
<comment type="caution">
    <text evidence="3">The sequence shown here is derived from an EMBL/GenBank/DDBJ whole genome shotgun (WGS) entry which is preliminary data.</text>
</comment>
<evidence type="ECO:0000259" key="2">
    <source>
        <dbReference type="Pfam" id="PF19053"/>
    </source>
</evidence>
<proteinExistence type="predicted"/>
<dbReference type="InterPro" id="IPR044049">
    <property type="entry name" value="EccD_transm"/>
</dbReference>
<dbReference type="EMBL" id="RFFJ01000422">
    <property type="protein sequence ID" value="RMI25201.1"/>
    <property type="molecule type" value="Genomic_DNA"/>
</dbReference>
<dbReference type="Proteomes" id="UP000278673">
    <property type="component" value="Unassembled WGS sequence"/>
</dbReference>
<dbReference type="AlphaFoldDB" id="A0A3M2KJP5"/>
<keyword evidence="1" id="KW-1133">Transmembrane helix</keyword>
<accession>A0A3M2KJP5</accession>
<evidence type="ECO:0000313" key="3">
    <source>
        <dbReference type="EMBL" id="RMI25201.1"/>
    </source>
</evidence>
<feature type="transmembrane region" description="Helical" evidence="1">
    <location>
        <begin position="174"/>
        <end position="194"/>
    </location>
</feature>
<keyword evidence="1" id="KW-0472">Membrane</keyword>
<feature type="transmembrane region" description="Helical" evidence="1">
    <location>
        <begin position="60"/>
        <end position="79"/>
    </location>
</feature>
<keyword evidence="4" id="KW-1185">Reference proteome</keyword>
<feature type="non-terminal residue" evidence="3">
    <location>
        <position position="1"/>
    </location>
</feature>
<gene>
    <name evidence="3" type="ORF">EBN88_30115</name>
</gene>
<feature type="transmembrane region" description="Helical" evidence="1">
    <location>
        <begin position="143"/>
        <end position="162"/>
    </location>
</feature>
<evidence type="ECO:0000313" key="4">
    <source>
        <dbReference type="Proteomes" id="UP000278673"/>
    </source>
</evidence>
<name>A0A3M2KJP5_9ACTN</name>
<organism evidence="3 4">
    <name type="scientific">Streptomyces triticirhizae</name>
    <dbReference type="NCBI Taxonomy" id="2483353"/>
    <lineage>
        <taxon>Bacteria</taxon>
        <taxon>Bacillati</taxon>
        <taxon>Actinomycetota</taxon>
        <taxon>Actinomycetes</taxon>
        <taxon>Kitasatosporales</taxon>
        <taxon>Streptomycetaceae</taxon>
        <taxon>Streptomyces</taxon>
    </lineage>
</organism>
<keyword evidence="1" id="KW-0812">Transmembrane</keyword>
<feature type="transmembrane region" description="Helical" evidence="1">
    <location>
        <begin position="109"/>
        <end position="131"/>
    </location>
</feature>